<dbReference type="PROSITE" id="PS51192">
    <property type="entry name" value="HELICASE_ATP_BIND_1"/>
    <property type="match status" value="1"/>
</dbReference>
<keyword evidence="1 3" id="KW-0547">Nucleotide-binding</keyword>
<comment type="function">
    <text evidence="3">A helicase/nuclease that prepares dsDNA breaks (DSB) for recombinational DNA repair. Binds to DSBs and unwinds DNA via a highly rapid and processive ATP-dependent bidirectional helicase activity. Unwinds dsDNA until it encounters a Chi (crossover hotspot instigator) sequence from the 3' direction. Cuts ssDNA a few nucleotides 3' to the Chi site. The properties and activities of the enzyme are changed at Chi. The Chi-altered holoenzyme produces a long 3'-ssDNA overhang and facilitates RecA-binding to the ssDNA for homologous DNA recombination and repair. Holoenzyme degrades any linearized DNA that is unable to undergo homologous recombination. In the holoenzyme this subunit has ssDNA-dependent ATPase and 5'-3' helicase activity. When added to pre-assembled RecBC greatly stimulates nuclease activity and augments holoenzyme processivity. Negatively regulates the RecA-loading ability of RecBCD.</text>
</comment>
<dbReference type="KEGG" id="bac:BamMC406_1099"/>
<dbReference type="HAMAP" id="MF_01487">
    <property type="entry name" value="RecD"/>
    <property type="match status" value="1"/>
</dbReference>
<dbReference type="SUPFAM" id="SSF52540">
    <property type="entry name" value="P-loop containing nucleoside triphosphate hydrolases"/>
    <property type="match status" value="2"/>
</dbReference>
<comment type="miscellaneous">
    <text evidence="3">In the RecBCD complex, RecB has a slow 3'-5' helicase, an exonuclease activity and loads RecA onto ssDNA, RecD has a fast 5'-3' helicase activity, while RecC stimulates the ATPase and processivity of the RecB helicase and contributes to recognition of the Chi site.</text>
</comment>
<evidence type="ECO:0000256" key="3">
    <source>
        <dbReference type="HAMAP-Rule" id="MF_01487"/>
    </source>
</evidence>
<dbReference type="GO" id="GO:0017116">
    <property type="term" value="F:single-stranded DNA helicase activity"/>
    <property type="evidence" value="ECO:0007669"/>
    <property type="project" value="TreeGrafter"/>
</dbReference>
<sequence length="773" mass="80461">MNASDDTLEFTGGLVARLPEPADFGIALAEGFARRMGDLSRRAGAPAVAARWAARAAFAASRATAGGHVCVSLGALAQRYEEPVDDVRAALAASGVVAFGTLARGDERPLIVDRLDHLYLSRYFDYERRLADALVAQAGVAAPGDALSPERLRDSLARYFGPATGEVDWQRVAAIVALTGRVTIVSGGPGTGKTTTVVGVLACLLDAHPGLRIALAAPTGKAAQRMQEALHARAGDLPPELAARLPDTSYTLHRLLGGGGAAGFRHHRDNPLPYDLIVVDEASMIDVALAAHLLDALAPGARLVLLGDKDQLAAVEAGAVFAELSARPTFTAAARTRIAGALGIDEAAFVAALPVPDGEAAAVAATTQAPAPAPAPASAPVSTSAARRPPARRNVDTRQASLFDDDPQDEAMSAADVAAPPAASLSPAAAAPTDIDSVGASADPAWIEADELAWLDAIELAPFDPADAADAANASLASTAATQADDPAAASPAPAPLADCVVWLERNYRFGLDSPIGRLSLAIRRGDVQAALDALPADDAAAASFHDDAGDTLAASTVERLARRFAAYLDALRTALSEPVPDPLPLFDALNRFRILCATRTGSRGAEHVNALVATHVRQAARVPLAVGAHWFTGRPIMVTRNDYALGLFNGDIGIALPDAHGVLRVWFRRADGTARAVSPAALPPHETAFALTVHKSQGSEFDEAALVLPASFGRVLTRELVYTAVTRARTRVQVIGPRRVLAQAVATRTQRDSGLAARVDEALARRRKEPSR</sequence>
<keyword evidence="3" id="KW-0413">Isomerase</keyword>
<evidence type="ECO:0000313" key="6">
    <source>
        <dbReference type="EMBL" id="ACB63590.1"/>
    </source>
</evidence>
<proteinExistence type="inferred from homology"/>
<evidence type="ECO:0000259" key="5">
    <source>
        <dbReference type="PROSITE" id="PS51192"/>
    </source>
</evidence>
<keyword evidence="3" id="KW-0234">DNA repair</keyword>
<dbReference type="Pfam" id="PF13245">
    <property type="entry name" value="AAA_19"/>
    <property type="match status" value="1"/>
</dbReference>
<feature type="region of interest" description="Disordered" evidence="4">
    <location>
        <begin position="366"/>
        <end position="419"/>
    </location>
</feature>
<dbReference type="GO" id="GO:0016887">
    <property type="term" value="F:ATP hydrolysis activity"/>
    <property type="evidence" value="ECO:0007669"/>
    <property type="project" value="RHEA"/>
</dbReference>
<dbReference type="InterPro" id="IPR014001">
    <property type="entry name" value="Helicase_ATP-bd"/>
</dbReference>
<dbReference type="RefSeq" id="WP_012363477.1">
    <property type="nucleotide sequence ID" value="NC_010551.1"/>
</dbReference>
<dbReference type="GO" id="GO:0000724">
    <property type="term" value="P:double-strand break repair via homologous recombination"/>
    <property type="evidence" value="ECO:0007669"/>
    <property type="project" value="UniProtKB-UniRule"/>
</dbReference>
<dbReference type="InterPro" id="IPR027785">
    <property type="entry name" value="UvrD-like_helicase_C"/>
</dbReference>
<dbReference type="InterPro" id="IPR006344">
    <property type="entry name" value="RecD"/>
</dbReference>
<evidence type="ECO:0000256" key="2">
    <source>
        <dbReference type="ARBA" id="ARBA00022840"/>
    </source>
</evidence>
<keyword evidence="3" id="KW-0227">DNA damage</keyword>
<dbReference type="GO" id="GO:0009338">
    <property type="term" value="C:exodeoxyribonuclease V complex"/>
    <property type="evidence" value="ECO:0007669"/>
    <property type="project" value="InterPro"/>
</dbReference>
<gene>
    <name evidence="3" type="primary">recD</name>
    <name evidence="6" type="ordered locus">BamMC406_1099</name>
</gene>
<keyword evidence="3" id="KW-0540">Nuclease</keyword>
<feature type="domain" description="Helicase ATP-binding" evidence="5">
    <location>
        <begin position="174"/>
        <end position="306"/>
    </location>
</feature>
<dbReference type="PANTHER" id="PTHR43788:SF6">
    <property type="entry name" value="DNA HELICASE B"/>
    <property type="match status" value="1"/>
</dbReference>
<dbReference type="Gene3D" id="3.40.50.300">
    <property type="entry name" value="P-loop containing nucleotide triphosphate hydrolases"/>
    <property type="match status" value="3"/>
</dbReference>
<dbReference type="AlphaFoldDB" id="B1YW54"/>
<accession>B1YW54</accession>
<feature type="compositionally biased region" description="Low complexity" evidence="4">
    <location>
        <begin position="378"/>
        <end position="388"/>
    </location>
</feature>
<dbReference type="Proteomes" id="UP000001680">
    <property type="component" value="Chromosome 1"/>
</dbReference>
<dbReference type="InterPro" id="IPR027417">
    <property type="entry name" value="P-loop_NTPase"/>
</dbReference>
<dbReference type="GO" id="GO:0005524">
    <property type="term" value="F:ATP binding"/>
    <property type="evidence" value="ECO:0007669"/>
    <property type="project" value="UniProtKB-UniRule"/>
</dbReference>
<keyword evidence="3" id="KW-0238">DNA-binding</keyword>
<keyword evidence="2 3" id="KW-0067">ATP-binding</keyword>
<keyword evidence="3 6" id="KW-0378">Hydrolase</keyword>
<dbReference type="EC" id="5.6.2.3" evidence="3"/>
<comment type="catalytic activity">
    <reaction evidence="3">
        <text>ATP + H2O = ADP + phosphate + H(+)</text>
        <dbReference type="Rhea" id="RHEA:13065"/>
        <dbReference type="ChEBI" id="CHEBI:15377"/>
        <dbReference type="ChEBI" id="CHEBI:15378"/>
        <dbReference type="ChEBI" id="CHEBI:30616"/>
        <dbReference type="ChEBI" id="CHEBI:43474"/>
        <dbReference type="ChEBI" id="CHEBI:456216"/>
        <dbReference type="EC" id="5.6.2.3"/>
    </reaction>
</comment>
<dbReference type="GO" id="GO:0003677">
    <property type="term" value="F:DNA binding"/>
    <property type="evidence" value="ECO:0007669"/>
    <property type="project" value="UniProtKB-UniRule"/>
</dbReference>
<keyword evidence="3" id="KW-0269">Exonuclease</keyword>
<dbReference type="PANTHER" id="PTHR43788">
    <property type="entry name" value="DNA2/NAM7 HELICASE FAMILY MEMBER"/>
    <property type="match status" value="1"/>
</dbReference>
<feature type="binding site" evidence="3">
    <location>
        <begin position="187"/>
        <end position="194"/>
    </location>
    <ligand>
        <name>ATP</name>
        <dbReference type="ChEBI" id="CHEBI:30616"/>
    </ligand>
</feature>
<dbReference type="SMART" id="SM00382">
    <property type="entry name" value="AAA"/>
    <property type="match status" value="1"/>
</dbReference>
<evidence type="ECO:0000256" key="4">
    <source>
        <dbReference type="SAM" id="MobiDB-lite"/>
    </source>
</evidence>
<dbReference type="GO" id="GO:0043139">
    <property type="term" value="F:5'-3' DNA helicase activity"/>
    <property type="evidence" value="ECO:0007669"/>
    <property type="project" value="UniProtKB-UniRule"/>
</dbReference>
<dbReference type="OrthoDB" id="9803432at2"/>
<organism evidence="6 7">
    <name type="scientific">Burkholderia ambifaria (strain MC40-6)</name>
    <dbReference type="NCBI Taxonomy" id="398577"/>
    <lineage>
        <taxon>Bacteria</taxon>
        <taxon>Pseudomonadati</taxon>
        <taxon>Pseudomonadota</taxon>
        <taxon>Betaproteobacteria</taxon>
        <taxon>Burkholderiales</taxon>
        <taxon>Burkholderiaceae</taxon>
        <taxon>Burkholderia</taxon>
        <taxon>Burkholderia cepacia complex</taxon>
    </lineage>
</organism>
<dbReference type="EMBL" id="CP001025">
    <property type="protein sequence ID" value="ACB63590.1"/>
    <property type="molecule type" value="Genomic_DNA"/>
</dbReference>
<reference evidence="7" key="1">
    <citation type="submission" date="2008-04" db="EMBL/GenBank/DDBJ databases">
        <title>Complete sequence of chromosome 1 of Burkholderia ambifaria MC40-6.</title>
        <authorList>
            <person name="Copeland A."/>
            <person name="Lucas S."/>
            <person name="Lapidus A."/>
            <person name="Glavina del Rio T."/>
            <person name="Dalin E."/>
            <person name="Tice H."/>
            <person name="Pitluck S."/>
            <person name="Chain P."/>
            <person name="Malfatti S."/>
            <person name="Shin M."/>
            <person name="Vergez L."/>
            <person name="Lang D."/>
            <person name="Schmutz J."/>
            <person name="Larimer F."/>
            <person name="Land M."/>
            <person name="Hauser L."/>
            <person name="Kyrpides N."/>
            <person name="Lykidis A."/>
            <person name="Ramette A."/>
            <person name="Konstantinidis K."/>
            <person name="Tiedje J."/>
            <person name="Richardson P."/>
        </authorList>
    </citation>
    <scope>NUCLEOTIDE SEQUENCE [LARGE SCALE GENOMIC DNA]</scope>
    <source>
        <strain evidence="7">MC40-6</strain>
    </source>
</reference>
<dbReference type="InterPro" id="IPR003593">
    <property type="entry name" value="AAA+_ATPase"/>
</dbReference>
<dbReference type="HOGENOM" id="CLU_007524_1_2_4"/>
<dbReference type="CDD" id="cd17933">
    <property type="entry name" value="DEXSc_RecD-like"/>
    <property type="match status" value="1"/>
</dbReference>
<keyword evidence="3" id="KW-0347">Helicase</keyword>
<comment type="subunit">
    <text evidence="3">Heterotrimer of RecB, RecC and RecD. All subunits contribute to DNA-binding.</text>
</comment>
<protein>
    <recommendedName>
        <fullName evidence="3">RecBCD enzyme subunit RecD</fullName>
        <ecNumber evidence="3">5.6.2.3</ecNumber>
    </recommendedName>
    <alternativeName>
        <fullName evidence="3">DNA 5'-3' helicase subunit RecD</fullName>
    </alternativeName>
    <alternativeName>
        <fullName evidence="3">Exonuclease V subunit RecD</fullName>
        <shortName evidence="3">ExoV subunit RecD</shortName>
    </alternativeName>
    <alternativeName>
        <fullName evidence="3">Helicase/nuclease RecBCD subunit RecD</fullName>
    </alternativeName>
</protein>
<dbReference type="CDD" id="cd18809">
    <property type="entry name" value="SF1_C_RecD"/>
    <property type="match status" value="1"/>
</dbReference>
<dbReference type="Pfam" id="PF13538">
    <property type="entry name" value="UvrD_C_2"/>
    <property type="match status" value="1"/>
</dbReference>
<dbReference type="InterPro" id="IPR050534">
    <property type="entry name" value="Coronavir_polyprotein_1ab"/>
</dbReference>
<comment type="similarity">
    <text evidence="3">Belongs to the RecD family.</text>
</comment>
<dbReference type="GO" id="GO:0008854">
    <property type="term" value="F:exodeoxyribonuclease V activity"/>
    <property type="evidence" value="ECO:0007669"/>
    <property type="project" value="InterPro"/>
</dbReference>
<name>B1YW54_BURA4</name>
<evidence type="ECO:0000256" key="1">
    <source>
        <dbReference type="ARBA" id="ARBA00022741"/>
    </source>
</evidence>
<evidence type="ECO:0000313" key="7">
    <source>
        <dbReference type="Proteomes" id="UP000001680"/>
    </source>
</evidence>